<dbReference type="PANTHER" id="PTHR39594:SF1">
    <property type="entry name" value="PROTEIN YCHQ"/>
    <property type="match status" value="1"/>
</dbReference>
<dbReference type="AlphaFoldDB" id="A0A9X4E3I8"/>
<dbReference type="Pfam" id="PF04247">
    <property type="entry name" value="SirB"/>
    <property type="match status" value="1"/>
</dbReference>
<evidence type="ECO:0000313" key="2">
    <source>
        <dbReference type="EMBL" id="MDD9327286.1"/>
    </source>
</evidence>
<reference evidence="3" key="2">
    <citation type="submission" date="2024-02" db="EMBL/GenBank/DDBJ databases">
        <title>Neisseria leonii sp. nov.</title>
        <authorList>
            <person name="Boutroux M."/>
            <person name="Favre-Rochex S."/>
            <person name="Gorgette O."/>
            <person name="Touak G."/>
            <person name="Muhle E."/>
            <person name="Chesneau O."/>
            <person name="Clermont D."/>
            <person name="Rahi P."/>
        </authorList>
    </citation>
    <scope>NUCLEOTIDE SEQUENCE</scope>
    <source>
        <strain evidence="3">51.81</strain>
    </source>
</reference>
<feature type="transmembrane region" description="Helical" evidence="1">
    <location>
        <begin position="38"/>
        <end position="57"/>
    </location>
</feature>
<keyword evidence="1" id="KW-1133">Transmembrane helix</keyword>
<reference evidence="2" key="1">
    <citation type="submission" date="2022-10" db="EMBL/GenBank/DDBJ databases">
        <authorList>
            <person name="Boutroux M."/>
        </authorList>
    </citation>
    <scope>NUCLEOTIDE SEQUENCE</scope>
    <source>
        <strain evidence="2">51.81</strain>
    </source>
</reference>
<dbReference type="EMBL" id="JAPQFL010000001">
    <property type="protein sequence ID" value="MDD9327286.1"/>
    <property type="molecule type" value="Genomic_DNA"/>
</dbReference>
<protein>
    <submittedName>
        <fullName evidence="2">SirB2 family protein</fullName>
    </submittedName>
</protein>
<dbReference type="EMBL" id="CP146598">
    <property type="protein sequence ID" value="WWY03677.1"/>
    <property type="molecule type" value="Genomic_DNA"/>
</dbReference>
<keyword evidence="1" id="KW-0812">Transmembrane</keyword>
<keyword evidence="4" id="KW-1185">Reference proteome</keyword>
<dbReference type="RefSeq" id="WP_274571102.1">
    <property type="nucleotide sequence ID" value="NZ_CP145606.1"/>
</dbReference>
<evidence type="ECO:0000256" key="1">
    <source>
        <dbReference type="SAM" id="Phobius"/>
    </source>
</evidence>
<dbReference type="Proteomes" id="UP001149607">
    <property type="component" value="Chromosome"/>
</dbReference>
<keyword evidence="1" id="KW-0472">Membrane</keyword>
<accession>A0A9X4E3I8</accession>
<dbReference type="InterPro" id="IPR007360">
    <property type="entry name" value="SirB"/>
</dbReference>
<dbReference type="PANTHER" id="PTHR39594">
    <property type="entry name" value="PROTEIN YCHQ"/>
    <property type="match status" value="1"/>
</dbReference>
<proteinExistence type="predicted"/>
<sequence>MYLTVKHSHMFFVAVTAVLFNLRFWLRAAKPAKPLPGLLNVLPHLNDTLLLFTGLWLMSLAHWTPFGNAHWLGVKLLLVLAYIFSGLKALKAAPRSRRAGLFYAAAMLCLVAVYHLARFKPF</sequence>
<evidence type="ECO:0000313" key="4">
    <source>
        <dbReference type="Proteomes" id="UP001149607"/>
    </source>
</evidence>
<dbReference type="PIRSF" id="PIRSF005610">
    <property type="entry name" value="SirB"/>
    <property type="match status" value="1"/>
</dbReference>
<feature type="transmembrane region" description="Helical" evidence="1">
    <location>
        <begin position="6"/>
        <end position="26"/>
    </location>
</feature>
<gene>
    <name evidence="2" type="ORF">ORY91_000670</name>
    <name evidence="3" type="ORF">V9W64_02735</name>
</gene>
<feature type="transmembrane region" description="Helical" evidence="1">
    <location>
        <begin position="99"/>
        <end position="117"/>
    </location>
</feature>
<name>A0A9X4E3I8_9NEIS</name>
<feature type="transmembrane region" description="Helical" evidence="1">
    <location>
        <begin position="69"/>
        <end position="87"/>
    </location>
</feature>
<evidence type="ECO:0000313" key="3">
    <source>
        <dbReference type="EMBL" id="WWY03677.1"/>
    </source>
</evidence>
<dbReference type="GO" id="GO:0005886">
    <property type="term" value="C:plasma membrane"/>
    <property type="evidence" value="ECO:0007669"/>
    <property type="project" value="TreeGrafter"/>
</dbReference>
<organism evidence="2">
    <name type="scientific">Neisseria leonii</name>
    <dbReference type="NCBI Taxonomy" id="2995413"/>
    <lineage>
        <taxon>Bacteria</taxon>
        <taxon>Pseudomonadati</taxon>
        <taxon>Pseudomonadota</taxon>
        <taxon>Betaproteobacteria</taxon>
        <taxon>Neisseriales</taxon>
        <taxon>Neisseriaceae</taxon>
        <taxon>Neisseria</taxon>
    </lineage>
</organism>